<protein>
    <submittedName>
        <fullName evidence="1">Uncharacterized protein</fullName>
    </submittedName>
</protein>
<organism evidence="1 2">
    <name type="scientific">Araneus ventricosus</name>
    <name type="common">Orbweaver spider</name>
    <name type="synonym">Epeira ventricosa</name>
    <dbReference type="NCBI Taxonomy" id="182803"/>
    <lineage>
        <taxon>Eukaryota</taxon>
        <taxon>Metazoa</taxon>
        <taxon>Ecdysozoa</taxon>
        <taxon>Arthropoda</taxon>
        <taxon>Chelicerata</taxon>
        <taxon>Arachnida</taxon>
        <taxon>Araneae</taxon>
        <taxon>Araneomorphae</taxon>
        <taxon>Entelegynae</taxon>
        <taxon>Araneoidea</taxon>
        <taxon>Araneidae</taxon>
        <taxon>Araneus</taxon>
    </lineage>
</organism>
<dbReference type="AlphaFoldDB" id="A0A4Y2D6W3"/>
<comment type="caution">
    <text evidence="1">The sequence shown here is derived from an EMBL/GenBank/DDBJ whole genome shotgun (WGS) entry which is preliminary data.</text>
</comment>
<dbReference type="Proteomes" id="UP000499080">
    <property type="component" value="Unassembled WGS sequence"/>
</dbReference>
<accession>A0A4Y2D6W3</accession>
<gene>
    <name evidence="1" type="ORF">AVEN_55267_1</name>
</gene>
<sequence length="92" mass="10556">MRIKREPHNISDKNKINNAPSPTIVKLLGSDLRDWLSLAIQLTSRFEATRALFWGRPLNFEPWSDNEDVTRAGIPSPNFCTTPAGRRLIYYV</sequence>
<keyword evidence="2" id="KW-1185">Reference proteome</keyword>
<name>A0A4Y2D6W3_ARAVE</name>
<evidence type="ECO:0000313" key="2">
    <source>
        <dbReference type="Proteomes" id="UP000499080"/>
    </source>
</evidence>
<reference evidence="1 2" key="1">
    <citation type="journal article" date="2019" name="Sci. Rep.">
        <title>Orb-weaving spider Araneus ventricosus genome elucidates the spidroin gene catalogue.</title>
        <authorList>
            <person name="Kono N."/>
            <person name="Nakamura H."/>
            <person name="Ohtoshi R."/>
            <person name="Moran D.A.P."/>
            <person name="Shinohara A."/>
            <person name="Yoshida Y."/>
            <person name="Fujiwara M."/>
            <person name="Mori M."/>
            <person name="Tomita M."/>
            <person name="Arakawa K."/>
        </authorList>
    </citation>
    <scope>NUCLEOTIDE SEQUENCE [LARGE SCALE GENOMIC DNA]</scope>
</reference>
<proteinExistence type="predicted"/>
<dbReference type="EMBL" id="BGPR01000314">
    <property type="protein sequence ID" value="GBM12421.1"/>
    <property type="molecule type" value="Genomic_DNA"/>
</dbReference>
<evidence type="ECO:0000313" key="1">
    <source>
        <dbReference type="EMBL" id="GBM12421.1"/>
    </source>
</evidence>